<dbReference type="GO" id="GO:0008234">
    <property type="term" value="F:cysteine-type peptidase activity"/>
    <property type="evidence" value="ECO:0007669"/>
    <property type="project" value="InterPro"/>
</dbReference>
<evidence type="ECO:0000259" key="6">
    <source>
        <dbReference type="PROSITE" id="PS50600"/>
    </source>
</evidence>
<dbReference type="Gene3D" id="3.40.395.10">
    <property type="entry name" value="Adenoviral Proteinase, Chain A"/>
    <property type="match status" value="1"/>
</dbReference>
<dbReference type="EMBL" id="CP133614">
    <property type="protein sequence ID" value="WMV19793.1"/>
    <property type="molecule type" value="Genomic_DNA"/>
</dbReference>
<proteinExistence type="inferred from homology"/>
<dbReference type="AlphaFoldDB" id="A0AAF0TLN7"/>
<dbReference type="InterPro" id="IPR003653">
    <property type="entry name" value="Peptidase_C48_C"/>
</dbReference>
<keyword evidence="2" id="KW-0645">Protease</keyword>
<keyword evidence="5" id="KW-0472">Membrane</keyword>
<keyword evidence="8" id="KW-1185">Reference proteome</keyword>
<dbReference type="PANTHER" id="PTHR48302:SF2">
    <property type="entry name" value="DUF1985 DOMAIN-CONTAINING PROTEIN"/>
    <property type="match status" value="1"/>
</dbReference>
<comment type="similarity">
    <text evidence="1">Belongs to the peptidase C48 family.</text>
</comment>
<evidence type="ECO:0000256" key="2">
    <source>
        <dbReference type="ARBA" id="ARBA00022670"/>
    </source>
</evidence>
<dbReference type="Pfam" id="PF09331">
    <property type="entry name" value="DUF1985"/>
    <property type="match status" value="1"/>
</dbReference>
<feature type="transmembrane region" description="Helical" evidence="5">
    <location>
        <begin position="19"/>
        <end position="39"/>
    </location>
</feature>
<keyword evidence="5" id="KW-0812">Transmembrane</keyword>
<evidence type="ECO:0000256" key="1">
    <source>
        <dbReference type="ARBA" id="ARBA00005234"/>
    </source>
</evidence>
<feature type="compositionally biased region" description="Polar residues" evidence="4">
    <location>
        <begin position="448"/>
        <end position="459"/>
    </location>
</feature>
<accession>A0AAF0TLN7</accession>
<protein>
    <recommendedName>
        <fullName evidence="6">Ubiquitin-like protease family profile domain-containing protein</fullName>
    </recommendedName>
</protein>
<feature type="compositionally biased region" description="Basic residues" evidence="4">
    <location>
        <begin position="517"/>
        <end position="528"/>
    </location>
</feature>
<evidence type="ECO:0000256" key="3">
    <source>
        <dbReference type="ARBA" id="ARBA00022801"/>
    </source>
</evidence>
<sequence length="1196" mass="136969">MAPPNCISKKKNSRYSLPFIQYLLLVDISFFLQFLPNFLPKISLKFQISTSIAVSKSIQKFQFIIHTVFSFKQWMPNLHLKDSQEDFGEVSGSMSKSNTMQEIKSKLKNNPIRLEGMSAKSKQSNIKIVEGGKKDQSAAGKIIYAFFQAVKFLGKREPTRIPHMQCYTNIEVMKVLATKLTISQYKEFCGTTCFAQLSSIRRCHVQAQLIRCMFLREIEGSSKDAILIHVNGTTLRFTIRDFAIITGLKCSDNEKDFVFNTEEPNRMILQYFGVEKAITKSQLVEKFDNKVWRDNDDDAVKFAILFYIHSFILSEEPTSTVIDRKDFDLVESGRYIDYPWGKKAFDLLILHLHTKIKHDGKYFRLYGFPLALQVWFYECCSNFDEEIAVKVSHHIPMILNWKTKKDFPRLSYFAKGMFRDDNNPLVFKNITPTPMELKILELPPEYVQSDSSPTETAAANASDDDFQDPPCPINNKGKEKVDSCLSPPKKKSRQTVTPIQKKTTPRVISKQPCLIKSPRRANVAKRPKSPLPKRQAKKHANVPSYTGIKQNVEIKSSVPLEIPSTSKSHDFSISRDEFDQFKLSMEKQFTDLRNFIENNFKVVLDSIKSKNAEDKGDGVDVTDKVPVGVVQSEEPSQHLPSELNCQSVFNDLNDQEKVVRVSVPSSTPDVSIHQSKLHSLAGQSAFSPLVQQFSSPEPQGHNNSGVPINFKVQNTSNIFEVQNNSEKENCEDVPIEVIKEGSQFMDDQTDFNNSSFQDLLNVIHDQTEKMEKEEFSDTNKAGSSNVNELVVEEVLMPPAPLQMVHDDQPNINPERSMVLHPLLAVDAHTPLPIHRERRPGPFNTSPYVTSFGSESGCSSRFHFSFDLKHPFVAMSDLERTTLYIHFWKWLNEGLLVRHNTKNGKEERYKKNKSVLQMWFHFGIVTVQNKNWFYRLAYKNQLLDDSHVDVILYYIHKRAKYSDTNAFSFITVDCNFSNLITNVWDAYYNFESNINKESTEESIIEYINGYRMHVARPWHTVDNILIPVNIKEIFHWILIVVSINDRSIQIYDSLRGGALHDSSVENEIKKYAQLVPMYLSKSDFYGKKGIDLSSHPKYMSHSECDSFEMIYVNDIPQQDAGSLDCGLYVAAYADHISNGNVVPKSFDSEFTHIQYASLLWNYGVQKIQADATSDSEAPERPTRIHRDCDSSEKITIN</sequence>
<keyword evidence="3" id="KW-0378">Hydrolase</keyword>
<organism evidence="7 8">
    <name type="scientific">Solanum verrucosum</name>
    <dbReference type="NCBI Taxonomy" id="315347"/>
    <lineage>
        <taxon>Eukaryota</taxon>
        <taxon>Viridiplantae</taxon>
        <taxon>Streptophyta</taxon>
        <taxon>Embryophyta</taxon>
        <taxon>Tracheophyta</taxon>
        <taxon>Spermatophyta</taxon>
        <taxon>Magnoliopsida</taxon>
        <taxon>eudicotyledons</taxon>
        <taxon>Gunneridae</taxon>
        <taxon>Pentapetalae</taxon>
        <taxon>asterids</taxon>
        <taxon>lamiids</taxon>
        <taxon>Solanales</taxon>
        <taxon>Solanaceae</taxon>
        <taxon>Solanoideae</taxon>
        <taxon>Solaneae</taxon>
        <taxon>Solanum</taxon>
    </lineage>
</organism>
<dbReference type="GO" id="GO:0006508">
    <property type="term" value="P:proteolysis"/>
    <property type="evidence" value="ECO:0007669"/>
    <property type="project" value="UniProtKB-KW"/>
</dbReference>
<dbReference type="PANTHER" id="PTHR48302">
    <property type="entry name" value="ULP1 PROTEASE FAMILY, C-TERMINAL CATALYTIC DOMAIN CONTAINING PROTEIN"/>
    <property type="match status" value="1"/>
</dbReference>
<evidence type="ECO:0000256" key="5">
    <source>
        <dbReference type="SAM" id="Phobius"/>
    </source>
</evidence>
<reference evidence="7" key="1">
    <citation type="submission" date="2023-08" db="EMBL/GenBank/DDBJ databases">
        <title>A de novo genome assembly of Solanum verrucosum Schlechtendal, a Mexican diploid species geographically isolated from the other diploid A-genome species in potato relatives.</title>
        <authorList>
            <person name="Hosaka K."/>
        </authorList>
    </citation>
    <scope>NUCLEOTIDE SEQUENCE</scope>
    <source>
        <tissue evidence="7">Young leaves</tissue>
    </source>
</reference>
<dbReference type="Pfam" id="PF02902">
    <property type="entry name" value="Peptidase_C48"/>
    <property type="match status" value="1"/>
</dbReference>
<name>A0AAF0TLN7_SOLVR</name>
<dbReference type="SUPFAM" id="SSF54001">
    <property type="entry name" value="Cysteine proteinases"/>
    <property type="match status" value="1"/>
</dbReference>
<feature type="region of interest" description="Disordered" evidence="4">
    <location>
        <begin position="1169"/>
        <end position="1196"/>
    </location>
</feature>
<feature type="domain" description="Ubiquitin-like protease family profile" evidence="6">
    <location>
        <begin position="924"/>
        <end position="1135"/>
    </location>
</feature>
<dbReference type="InterPro" id="IPR015410">
    <property type="entry name" value="DUF1985"/>
</dbReference>
<feature type="compositionally biased region" description="Basic and acidic residues" evidence="4">
    <location>
        <begin position="1176"/>
        <end position="1196"/>
    </location>
</feature>
<dbReference type="Proteomes" id="UP001234989">
    <property type="component" value="Chromosome 3"/>
</dbReference>
<evidence type="ECO:0000256" key="4">
    <source>
        <dbReference type="SAM" id="MobiDB-lite"/>
    </source>
</evidence>
<dbReference type="InterPro" id="IPR038765">
    <property type="entry name" value="Papain-like_cys_pep_sf"/>
</dbReference>
<evidence type="ECO:0000313" key="7">
    <source>
        <dbReference type="EMBL" id="WMV19793.1"/>
    </source>
</evidence>
<feature type="region of interest" description="Disordered" evidence="4">
    <location>
        <begin position="447"/>
        <end position="548"/>
    </location>
</feature>
<gene>
    <name evidence="7" type="ORF">MTR67_013178</name>
</gene>
<dbReference type="PROSITE" id="PS50600">
    <property type="entry name" value="ULP_PROTEASE"/>
    <property type="match status" value="1"/>
</dbReference>
<keyword evidence="5" id="KW-1133">Transmembrane helix</keyword>
<evidence type="ECO:0000313" key="8">
    <source>
        <dbReference type="Proteomes" id="UP001234989"/>
    </source>
</evidence>